<keyword evidence="1" id="KW-0812">Transmembrane</keyword>
<dbReference type="RefSeq" id="WP_338292202.1">
    <property type="nucleotide sequence ID" value="NZ_AP027272.1"/>
</dbReference>
<evidence type="ECO:0000313" key="2">
    <source>
        <dbReference type="EMBL" id="BDX06170.1"/>
    </source>
</evidence>
<sequence length="171" mass="19117">MIEFTPETLQAISTFFQYGVPGIAAIWLFMCYSVITGTQNKIEKATTLPADKKTPYIRTQLILAGTFIAVSAALFVPSVFYIYFSPSSKIAIVVRPYHPEETPVYVSNERATLDDTGRGSIFLSNNALLEFENNTVGKQKNIIQQQSFEISNLKRDLVLEKAKDNTQFGGF</sequence>
<dbReference type="AlphaFoldDB" id="A0AA48KU76"/>
<feature type="transmembrane region" description="Helical" evidence="1">
    <location>
        <begin position="15"/>
        <end position="35"/>
    </location>
</feature>
<dbReference type="Proteomes" id="UP001333710">
    <property type="component" value="Chromosome"/>
</dbReference>
<keyword evidence="1" id="KW-1133">Transmembrane helix</keyword>
<dbReference type="EMBL" id="AP027272">
    <property type="protein sequence ID" value="BDX06170.1"/>
    <property type="molecule type" value="Genomic_DNA"/>
</dbReference>
<keyword evidence="1" id="KW-0472">Membrane</keyword>
<protein>
    <submittedName>
        <fullName evidence="2">Uncharacterized protein</fullName>
    </submittedName>
</protein>
<dbReference type="KEGG" id="pmaw:MACH26_16910"/>
<keyword evidence="3" id="KW-1185">Reference proteome</keyword>
<reference evidence="2" key="1">
    <citation type="submission" date="2023-01" db="EMBL/GenBank/DDBJ databases">
        <title>Complete genome sequence of Planctobacterium marinum strain Dej080120_11.</title>
        <authorList>
            <person name="Ueki S."/>
            <person name="Maruyama F."/>
        </authorList>
    </citation>
    <scope>NUCLEOTIDE SEQUENCE</scope>
    <source>
        <strain evidence="2">Dej080120_11</strain>
    </source>
</reference>
<proteinExistence type="predicted"/>
<accession>A0AA48KU76</accession>
<feature type="transmembrane region" description="Helical" evidence="1">
    <location>
        <begin position="61"/>
        <end position="84"/>
    </location>
</feature>
<organism evidence="2 3">
    <name type="scientific">Planctobacterium marinum</name>
    <dbReference type="NCBI Taxonomy" id="1631968"/>
    <lineage>
        <taxon>Bacteria</taxon>
        <taxon>Pseudomonadati</taxon>
        <taxon>Pseudomonadota</taxon>
        <taxon>Gammaproteobacteria</taxon>
        <taxon>Alteromonadales</taxon>
        <taxon>Alteromonadaceae</taxon>
        <taxon>Planctobacterium</taxon>
    </lineage>
</organism>
<evidence type="ECO:0000256" key="1">
    <source>
        <dbReference type="SAM" id="Phobius"/>
    </source>
</evidence>
<gene>
    <name evidence="2" type="ORF">MACH26_16910</name>
</gene>
<name>A0AA48KU76_9ALTE</name>
<evidence type="ECO:0000313" key="3">
    <source>
        <dbReference type="Proteomes" id="UP001333710"/>
    </source>
</evidence>